<keyword evidence="2" id="KW-0597">Phosphoprotein</keyword>
<reference evidence="4 5" key="1">
    <citation type="submission" date="2018-01" db="EMBL/GenBank/DDBJ databases">
        <title>The complete genome sequence of Chromatium okenii LaCa, a purple sulfur bacterium with a turbulent life.</title>
        <authorList>
            <person name="Luedin S.M."/>
            <person name="Liechti N."/>
            <person name="Storelli N."/>
            <person name="Danza F."/>
            <person name="Wittwer M."/>
            <person name="Pothier J.F."/>
            <person name="Tonolla M.A."/>
        </authorList>
    </citation>
    <scope>NUCLEOTIDE SEQUENCE [LARGE SCALE GENOMIC DNA]</scope>
    <source>
        <strain evidence="4 5">LaCa</strain>
    </source>
</reference>
<comment type="caution">
    <text evidence="4">The sequence shown here is derived from an EMBL/GenBank/DDBJ whole genome shotgun (WGS) entry which is preliminary data.</text>
</comment>
<proteinExistence type="predicted"/>
<evidence type="ECO:0000256" key="2">
    <source>
        <dbReference type="PROSITE-ProRule" id="PRU00110"/>
    </source>
</evidence>
<name>A0A2S7XQ98_9GAMM</name>
<keyword evidence="5" id="KW-1185">Reference proteome</keyword>
<dbReference type="AlphaFoldDB" id="A0A2S7XQ98"/>
<dbReference type="GO" id="GO:0004672">
    <property type="term" value="F:protein kinase activity"/>
    <property type="evidence" value="ECO:0007669"/>
    <property type="project" value="UniProtKB-ARBA"/>
</dbReference>
<protein>
    <recommendedName>
        <fullName evidence="3">HPt domain-containing protein</fullName>
    </recommendedName>
</protein>
<dbReference type="RefSeq" id="WP_105073530.1">
    <property type="nucleotide sequence ID" value="NZ_JAFLKP010000007.1"/>
</dbReference>
<gene>
    <name evidence="4" type="ORF">CXB77_08330</name>
</gene>
<dbReference type="Gene3D" id="1.20.120.160">
    <property type="entry name" value="HPT domain"/>
    <property type="match status" value="1"/>
</dbReference>
<organism evidence="4 5">
    <name type="scientific">Chromatium okenii</name>
    <dbReference type="NCBI Taxonomy" id="61644"/>
    <lineage>
        <taxon>Bacteria</taxon>
        <taxon>Pseudomonadati</taxon>
        <taxon>Pseudomonadota</taxon>
        <taxon>Gammaproteobacteria</taxon>
        <taxon>Chromatiales</taxon>
        <taxon>Chromatiaceae</taxon>
        <taxon>Chromatium</taxon>
    </lineage>
</organism>
<feature type="domain" description="HPt" evidence="3">
    <location>
        <begin position="26"/>
        <end position="124"/>
    </location>
</feature>
<dbReference type="Pfam" id="PF01627">
    <property type="entry name" value="Hpt"/>
    <property type="match status" value="1"/>
</dbReference>
<evidence type="ECO:0000259" key="3">
    <source>
        <dbReference type="PROSITE" id="PS50894"/>
    </source>
</evidence>
<evidence type="ECO:0000313" key="5">
    <source>
        <dbReference type="Proteomes" id="UP000239936"/>
    </source>
</evidence>
<evidence type="ECO:0000313" key="4">
    <source>
        <dbReference type="EMBL" id="PQJ95885.1"/>
    </source>
</evidence>
<dbReference type="GO" id="GO:0000160">
    <property type="term" value="P:phosphorelay signal transduction system"/>
    <property type="evidence" value="ECO:0007669"/>
    <property type="project" value="UniProtKB-KW"/>
</dbReference>
<dbReference type="Proteomes" id="UP000239936">
    <property type="component" value="Unassembled WGS sequence"/>
</dbReference>
<sequence>MTTEEIAPPRIAVDVAVLTALLGDDDPVLIRELLQVFARSAAAIAPELTAACIAGNAKEVATLAHKLKSPARTLGALALGDCCAALEAAGAAHAVTEFETLLAQFAVEMTAVETTLAELMMQSTA</sequence>
<evidence type="ECO:0000256" key="1">
    <source>
        <dbReference type="ARBA" id="ARBA00023012"/>
    </source>
</evidence>
<dbReference type="PROSITE" id="PS50894">
    <property type="entry name" value="HPT"/>
    <property type="match status" value="1"/>
</dbReference>
<dbReference type="InterPro" id="IPR036641">
    <property type="entry name" value="HPT_dom_sf"/>
</dbReference>
<feature type="modified residue" description="Phosphohistidine" evidence="2">
    <location>
        <position position="65"/>
    </location>
</feature>
<dbReference type="EMBL" id="PPGH01000035">
    <property type="protein sequence ID" value="PQJ95885.1"/>
    <property type="molecule type" value="Genomic_DNA"/>
</dbReference>
<dbReference type="SUPFAM" id="SSF47226">
    <property type="entry name" value="Histidine-containing phosphotransfer domain, HPT domain"/>
    <property type="match status" value="1"/>
</dbReference>
<dbReference type="InterPro" id="IPR008207">
    <property type="entry name" value="Sig_transdc_His_kin_Hpt_dom"/>
</dbReference>
<accession>A0A2S7XQ98</accession>
<keyword evidence="1" id="KW-0902">Two-component regulatory system</keyword>